<gene>
    <name evidence="1" type="ORF">CAFE_00160</name>
    <name evidence="2" type="ORF">HCR03_17755</name>
</gene>
<dbReference type="Proteomes" id="UP000469440">
    <property type="component" value="Unassembled WGS sequence"/>
</dbReference>
<dbReference type="GO" id="GO:0005198">
    <property type="term" value="F:structural molecule activity"/>
    <property type="evidence" value="ECO:0007669"/>
    <property type="project" value="InterPro"/>
</dbReference>
<organism evidence="1 3">
    <name type="scientific">Caproicibacter fermentans</name>
    <dbReference type="NCBI Taxonomy" id="2576756"/>
    <lineage>
        <taxon>Bacteria</taxon>
        <taxon>Bacillati</taxon>
        <taxon>Bacillota</taxon>
        <taxon>Clostridia</taxon>
        <taxon>Eubacteriales</taxon>
        <taxon>Acutalibacteraceae</taxon>
        <taxon>Caproicibacter</taxon>
    </lineage>
</organism>
<protein>
    <submittedName>
        <fullName evidence="2">Phage tail protein</fullName>
    </submittedName>
    <submittedName>
        <fullName evidence="1">T4-like virus tail tube protein gp19</fullName>
    </submittedName>
</protein>
<dbReference type="Proteomes" id="UP000515909">
    <property type="component" value="Chromosome"/>
</dbReference>
<proteinExistence type="predicted"/>
<dbReference type="OrthoDB" id="73314at2"/>
<name>A0A6N8HUQ7_9FIRM</name>
<dbReference type="InterPro" id="IPR010667">
    <property type="entry name" value="Phage_T4_Gp19"/>
</dbReference>
<reference evidence="2 4" key="2">
    <citation type="submission" date="2020-08" db="EMBL/GenBank/DDBJ databases">
        <title>The isolate Caproiciproducens sp. 7D4C2 produces n-caproate at mildly acidic conditions from hexoses: genome and rBOX comparison with related strains and chain-elongating bacteria.</title>
        <authorList>
            <person name="Esquivel-Elizondo S."/>
            <person name="Bagci C."/>
            <person name="Temovska M."/>
            <person name="Jeon B.S."/>
            <person name="Bessarab I."/>
            <person name="Williams R.B.H."/>
            <person name="Huson D.H."/>
            <person name="Angenent L.T."/>
        </authorList>
    </citation>
    <scope>NUCLEOTIDE SEQUENCE [LARGE SCALE GENOMIC DNA]</scope>
    <source>
        <strain evidence="2 4">7D4C2</strain>
    </source>
</reference>
<accession>A0A6N8HUQ7</accession>
<evidence type="ECO:0000313" key="4">
    <source>
        <dbReference type="Proteomes" id="UP000515909"/>
    </source>
</evidence>
<accession>A0A7G8TA24</accession>
<reference evidence="1 3" key="1">
    <citation type="submission" date="2019-09" db="EMBL/GenBank/DDBJ databases">
        <title>Genome sequence of Clostridium sp. EA1.</title>
        <authorList>
            <person name="Poehlein A."/>
            <person name="Bengelsdorf F.R."/>
            <person name="Daniel R."/>
        </authorList>
    </citation>
    <scope>NUCLEOTIDE SEQUENCE [LARGE SCALE GENOMIC DNA]</scope>
    <source>
        <strain evidence="1 3">EA1</strain>
    </source>
</reference>
<evidence type="ECO:0000313" key="3">
    <source>
        <dbReference type="Proteomes" id="UP000469440"/>
    </source>
</evidence>
<dbReference type="EMBL" id="CP060286">
    <property type="protein sequence ID" value="QNK40465.1"/>
    <property type="molecule type" value="Genomic_DNA"/>
</dbReference>
<sequence length="146" mass="16477">MGKTLTDRLLLGFNFIVDTESGVFRASKVSSIEQSLNLEAFPEGGVNGYAHALIRPQSELKKLIFERGCCEEYLDRKMSRLLGVRQQQLMTICIYDRSQTKILKTYRVNGWMVSKWKVSDLDAAGGGILLETVEVVYDTLTCEDSE</sequence>
<dbReference type="EMBL" id="VWXL01000002">
    <property type="protein sequence ID" value="MVB09368.1"/>
    <property type="molecule type" value="Genomic_DNA"/>
</dbReference>
<dbReference type="AlphaFoldDB" id="A0A6N8HUQ7"/>
<dbReference type="Pfam" id="PF06841">
    <property type="entry name" value="Phage_T4_gp19"/>
    <property type="match status" value="1"/>
</dbReference>
<evidence type="ECO:0000313" key="1">
    <source>
        <dbReference type="EMBL" id="MVB09368.1"/>
    </source>
</evidence>
<dbReference type="KEGG" id="cfem:HCR03_17755"/>
<evidence type="ECO:0000313" key="2">
    <source>
        <dbReference type="EMBL" id="QNK40465.1"/>
    </source>
</evidence>
<dbReference type="RefSeq" id="WP_156989433.1">
    <property type="nucleotide sequence ID" value="NZ_CP060286.1"/>
</dbReference>
<keyword evidence="3" id="KW-1185">Reference proteome</keyword>